<dbReference type="Proteomes" id="UP000295096">
    <property type="component" value="Unassembled WGS sequence"/>
</dbReference>
<protein>
    <submittedName>
        <fullName evidence="2">Gluconate 2-dehydrogenase subunit 3 family protein</fullName>
    </submittedName>
</protein>
<dbReference type="OrthoDB" id="4929908at2"/>
<evidence type="ECO:0000256" key="1">
    <source>
        <dbReference type="SAM" id="SignalP"/>
    </source>
</evidence>
<dbReference type="PROSITE" id="PS51318">
    <property type="entry name" value="TAT"/>
    <property type="match status" value="1"/>
</dbReference>
<sequence length="183" mass="20303">MREVDKRTTVRRRVFLRGAATAPAAAAAVAAGMTIAPNAAWAADLKAVKPNTMTVLARAARDIYPHDQLADRYYIAAVLPYDDQAAKDAALKSLLEEGAAQLDAEAKKRFGRDYIRVGSEEQRVQVLQAVEKSAFFQKLRGDLVVSLYNQKEVWPKLGYEGSSYEHGGYIRRGFDDIDWLPEA</sequence>
<keyword evidence="1" id="KW-0732">Signal</keyword>
<evidence type="ECO:0000313" key="2">
    <source>
        <dbReference type="EMBL" id="TDH63794.1"/>
    </source>
</evidence>
<proteinExistence type="predicted"/>
<feature type="chain" id="PRO_5020905018" evidence="1">
    <location>
        <begin position="43"/>
        <end position="183"/>
    </location>
</feature>
<dbReference type="EMBL" id="SMSJ01000004">
    <property type="protein sequence ID" value="TDH63794.1"/>
    <property type="molecule type" value="Genomic_DNA"/>
</dbReference>
<dbReference type="AlphaFoldDB" id="A0A4R5QK37"/>
<organism evidence="2 3">
    <name type="scientific">Dankookia rubra</name>
    <dbReference type="NCBI Taxonomy" id="1442381"/>
    <lineage>
        <taxon>Bacteria</taxon>
        <taxon>Pseudomonadati</taxon>
        <taxon>Pseudomonadota</taxon>
        <taxon>Alphaproteobacteria</taxon>
        <taxon>Acetobacterales</taxon>
        <taxon>Roseomonadaceae</taxon>
        <taxon>Dankookia</taxon>
    </lineage>
</organism>
<name>A0A4R5QK37_9PROT</name>
<comment type="caution">
    <text evidence="2">The sequence shown here is derived from an EMBL/GenBank/DDBJ whole genome shotgun (WGS) entry which is preliminary data.</text>
</comment>
<reference evidence="2 3" key="1">
    <citation type="journal article" date="2016" name="J. Microbiol.">
        <title>Dankookia rubra gen. nov., sp. nov., an alphaproteobacterium isolated from sediment of a shallow stream.</title>
        <authorList>
            <person name="Kim W.H."/>
            <person name="Kim D.H."/>
            <person name="Kang K."/>
            <person name="Ahn T.Y."/>
        </authorList>
    </citation>
    <scope>NUCLEOTIDE SEQUENCE [LARGE SCALE GENOMIC DNA]</scope>
    <source>
        <strain evidence="2 3">JCM30602</strain>
    </source>
</reference>
<keyword evidence="3" id="KW-1185">Reference proteome</keyword>
<dbReference type="RefSeq" id="WP_133287588.1">
    <property type="nucleotide sequence ID" value="NZ_SMSJ01000004.1"/>
</dbReference>
<gene>
    <name evidence="2" type="ORF">E2C06_05565</name>
</gene>
<feature type="signal peptide" evidence="1">
    <location>
        <begin position="1"/>
        <end position="42"/>
    </location>
</feature>
<dbReference type="InterPro" id="IPR006311">
    <property type="entry name" value="TAT_signal"/>
</dbReference>
<evidence type="ECO:0000313" key="3">
    <source>
        <dbReference type="Proteomes" id="UP000295096"/>
    </source>
</evidence>
<accession>A0A4R5QK37</accession>